<gene>
    <name evidence="1" type="ORF">NSMM_470047</name>
</gene>
<keyword evidence="2" id="KW-1185">Reference proteome</keyword>
<sequence length="71" mass="8556">MLHVGVVSENGNKALAYDFRFLRRPQNDQFRHARVYKNLKFNEKMRIFGQILIYSTTPRREKTAISDRRKK</sequence>
<dbReference type="Proteomes" id="UP000198729">
    <property type="component" value="Unassembled WGS sequence"/>
</dbReference>
<proteinExistence type="predicted"/>
<dbReference type="AlphaFoldDB" id="A0A1G5SFS3"/>
<dbReference type="STRING" id="51642.NSMM_470047"/>
<dbReference type="EMBL" id="FMWO01000055">
    <property type="protein sequence ID" value="SCZ85978.1"/>
    <property type="molecule type" value="Genomic_DNA"/>
</dbReference>
<name>A0A1G5SFS3_9PROT</name>
<organism evidence="1 2">
    <name type="scientific">Nitrosomonas mobilis</name>
    <dbReference type="NCBI Taxonomy" id="51642"/>
    <lineage>
        <taxon>Bacteria</taxon>
        <taxon>Pseudomonadati</taxon>
        <taxon>Pseudomonadota</taxon>
        <taxon>Betaproteobacteria</taxon>
        <taxon>Nitrosomonadales</taxon>
        <taxon>Nitrosomonadaceae</taxon>
        <taxon>Nitrosomonas</taxon>
    </lineage>
</organism>
<protein>
    <submittedName>
        <fullName evidence="1">Uncharacterized protein</fullName>
    </submittedName>
</protein>
<evidence type="ECO:0000313" key="1">
    <source>
        <dbReference type="EMBL" id="SCZ85978.1"/>
    </source>
</evidence>
<accession>A0A1G5SFS3</accession>
<reference evidence="1 2" key="1">
    <citation type="submission" date="2016-10" db="EMBL/GenBank/DDBJ databases">
        <authorList>
            <person name="de Groot N.N."/>
        </authorList>
    </citation>
    <scope>NUCLEOTIDE SEQUENCE [LARGE SCALE GENOMIC DNA]</scope>
    <source>
        <strain evidence="1">1</strain>
    </source>
</reference>
<evidence type="ECO:0000313" key="2">
    <source>
        <dbReference type="Proteomes" id="UP000198729"/>
    </source>
</evidence>